<dbReference type="NCBIfam" id="TIGR01251">
    <property type="entry name" value="ribP_PPkin"/>
    <property type="match status" value="1"/>
</dbReference>
<keyword evidence="3 12" id="KW-0479">Metal-binding</keyword>
<comment type="subunit">
    <text evidence="12">Homohexamer.</text>
</comment>
<dbReference type="InterPro" id="IPR029099">
    <property type="entry name" value="Pribosyltran_N"/>
</dbReference>
<evidence type="ECO:0000259" key="13">
    <source>
        <dbReference type="Pfam" id="PF13793"/>
    </source>
</evidence>
<feature type="binding site" evidence="12">
    <location>
        <begin position="224"/>
        <end position="228"/>
    </location>
    <ligand>
        <name>D-ribose 5-phosphate</name>
        <dbReference type="ChEBI" id="CHEBI:78346"/>
    </ligand>
</feature>
<comment type="cofactor">
    <cofactor evidence="12">
        <name>Mg(2+)</name>
        <dbReference type="ChEBI" id="CHEBI:18420"/>
    </cofactor>
    <text evidence="12">Binds 2 Mg(2+) ions per subunit.</text>
</comment>
<evidence type="ECO:0000256" key="6">
    <source>
        <dbReference type="ARBA" id="ARBA00022777"/>
    </source>
</evidence>
<dbReference type="NCBIfam" id="NF002320">
    <property type="entry name" value="PRK01259.1"/>
    <property type="match status" value="1"/>
</dbReference>
<keyword evidence="15" id="KW-1185">Reference proteome</keyword>
<protein>
    <recommendedName>
        <fullName evidence="12">Ribose-phosphate pyrophosphokinase</fullName>
        <shortName evidence="12">RPPK</shortName>
        <ecNumber evidence="12">2.7.6.1</ecNumber>
    </recommendedName>
    <alternativeName>
        <fullName evidence="12">5-phospho-D-ribosyl alpha-1-diphosphate synthase</fullName>
    </alternativeName>
    <alternativeName>
        <fullName evidence="12">Phosphoribosyl diphosphate synthase</fullName>
    </alternativeName>
    <alternativeName>
        <fullName evidence="12">Phosphoribosyl pyrophosphate synthase</fullName>
        <shortName evidence="12">P-Rib-PP synthase</shortName>
        <shortName evidence="12">PRPP synthase</shortName>
        <shortName evidence="12">PRPPase</shortName>
    </alternativeName>
</protein>
<reference evidence="14 15" key="1">
    <citation type="submission" date="2008-05" db="EMBL/GenBank/DDBJ databases">
        <title>Complete sequence of chromosome of Geobacter lovleyi SZ.</title>
        <authorList>
            <consortium name="US DOE Joint Genome Institute"/>
            <person name="Lucas S."/>
            <person name="Copeland A."/>
            <person name="Lapidus A."/>
            <person name="Glavina del Rio T."/>
            <person name="Dalin E."/>
            <person name="Tice H."/>
            <person name="Bruce D."/>
            <person name="Goodwin L."/>
            <person name="Pitluck S."/>
            <person name="Chertkov O."/>
            <person name="Meincke L."/>
            <person name="Brettin T."/>
            <person name="Detter J.C."/>
            <person name="Han C."/>
            <person name="Tapia R."/>
            <person name="Kuske C.R."/>
            <person name="Schmutz J."/>
            <person name="Larimer F."/>
            <person name="Land M."/>
            <person name="Hauser L."/>
            <person name="Kyrpides N."/>
            <person name="Mikhailova N."/>
            <person name="Sung Y."/>
            <person name="Fletcher K.E."/>
            <person name="Ritalahti K.M."/>
            <person name="Loeffler F.E."/>
            <person name="Richardson P."/>
        </authorList>
    </citation>
    <scope>NUCLEOTIDE SEQUENCE [LARGE SCALE GENOMIC DNA]</scope>
    <source>
        <strain evidence="15">ATCC BAA-1151 / DSM 17278 / SZ</strain>
    </source>
</reference>
<dbReference type="GO" id="GO:0006015">
    <property type="term" value="P:5-phosphoribose 1-diphosphate biosynthetic process"/>
    <property type="evidence" value="ECO:0007669"/>
    <property type="project" value="UniProtKB-UniRule"/>
</dbReference>
<evidence type="ECO:0000256" key="2">
    <source>
        <dbReference type="ARBA" id="ARBA00022679"/>
    </source>
</evidence>
<evidence type="ECO:0000256" key="3">
    <source>
        <dbReference type="ARBA" id="ARBA00022723"/>
    </source>
</evidence>
<dbReference type="InterPro" id="IPR000836">
    <property type="entry name" value="PRTase_dom"/>
</dbReference>
<dbReference type="EMBL" id="CP001089">
    <property type="protein sequence ID" value="ACD96308.1"/>
    <property type="molecule type" value="Genomic_DNA"/>
</dbReference>
<dbReference type="InterPro" id="IPR000842">
    <property type="entry name" value="PRib_PP_synth_CS"/>
</dbReference>
<dbReference type="eggNOG" id="COG0462">
    <property type="taxonomic scope" value="Bacteria"/>
</dbReference>
<evidence type="ECO:0000256" key="5">
    <source>
        <dbReference type="ARBA" id="ARBA00022741"/>
    </source>
</evidence>
<evidence type="ECO:0000256" key="4">
    <source>
        <dbReference type="ARBA" id="ARBA00022727"/>
    </source>
</evidence>
<keyword evidence="5 12" id="KW-0547">Nucleotide-binding</keyword>
<dbReference type="SUPFAM" id="SSF53271">
    <property type="entry name" value="PRTase-like"/>
    <property type="match status" value="1"/>
</dbReference>
<evidence type="ECO:0000256" key="7">
    <source>
        <dbReference type="ARBA" id="ARBA00022840"/>
    </source>
</evidence>
<dbReference type="GO" id="GO:0009156">
    <property type="term" value="P:ribonucleoside monophosphate biosynthetic process"/>
    <property type="evidence" value="ECO:0007669"/>
    <property type="project" value="InterPro"/>
</dbReference>
<sequence>MYDKIRVFSGNSNPNLAQKICDVLGVPLGNARVKTFSDGEVMVEICENVRGRDVYVVQSTCAPTNNNLMELLVMTDALKRASAATITAVIPYYGYARQDRKAAPRTPISAKLVADLVTTAGVDRVVTIDLHAAQIQGFFNIPVDNLYAAPVILNHLKERFTGQDIVMVTPDAGGTERARGFAKRLECPMALIDKRRTGPNVAEVMHLIGDVKGKIAIILDDMIDTAGTLTQAAGALKQNGAAAIYAAATHGVLSGPAIDRINGSVIEEVLLTDTIPLGAHAERTSKIKVLSVAPLLGEAIRRIHEDESVSSLFV</sequence>
<comment type="catalytic activity">
    <reaction evidence="9 12">
        <text>D-ribose 5-phosphate + ATP = 5-phospho-alpha-D-ribose 1-diphosphate + AMP + H(+)</text>
        <dbReference type="Rhea" id="RHEA:15609"/>
        <dbReference type="ChEBI" id="CHEBI:15378"/>
        <dbReference type="ChEBI" id="CHEBI:30616"/>
        <dbReference type="ChEBI" id="CHEBI:58017"/>
        <dbReference type="ChEBI" id="CHEBI:78346"/>
        <dbReference type="ChEBI" id="CHEBI:456215"/>
        <dbReference type="EC" id="2.7.6.1"/>
    </reaction>
</comment>
<dbReference type="GO" id="GO:0004749">
    <property type="term" value="F:ribose phosphate diphosphokinase activity"/>
    <property type="evidence" value="ECO:0007669"/>
    <property type="project" value="UniProtKB-UniRule"/>
</dbReference>
<dbReference type="GO" id="GO:0016301">
    <property type="term" value="F:kinase activity"/>
    <property type="evidence" value="ECO:0007669"/>
    <property type="project" value="UniProtKB-KW"/>
</dbReference>
<evidence type="ECO:0000256" key="10">
    <source>
        <dbReference type="ARBA" id="ARBA00054914"/>
    </source>
</evidence>
<dbReference type="GO" id="GO:0005524">
    <property type="term" value="F:ATP binding"/>
    <property type="evidence" value="ECO:0007669"/>
    <property type="project" value="UniProtKB-KW"/>
</dbReference>
<name>B3E6G1_TRIL1</name>
<accession>B3E6G1</accession>
<dbReference type="SMART" id="SM01400">
    <property type="entry name" value="Pribosyltran_N"/>
    <property type="match status" value="1"/>
</dbReference>
<feature type="binding site" evidence="12">
    <location>
        <position position="171"/>
    </location>
    <ligand>
        <name>Mg(2+)</name>
        <dbReference type="ChEBI" id="CHEBI:18420"/>
    </ligand>
</feature>
<dbReference type="UniPathway" id="UPA00087">
    <property type="reaction ID" value="UER00172"/>
</dbReference>
<dbReference type="GO" id="GO:0002189">
    <property type="term" value="C:ribose phosphate diphosphokinase complex"/>
    <property type="evidence" value="ECO:0007669"/>
    <property type="project" value="TreeGrafter"/>
</dbReference>
<comment type="pathway">
    <text evidence="1 12">Metabolic intermediate biosynthesis; 5-phospho-alpha-D-ribose 1-diphosphate biosynthesis; 5-phospho-alpha-D-ribose 1-diphosphate from D-ribose 5-phosphate (route I): step 1/1.</text>
</comment>
<comment type="similarity">
    <text evidence="11 12">Belongs to the ribose-phosphate pyrophosphokinase family. Class I subfamily.</text>
</comment>
<feature type="binding site" evidence="12">
    <location>
        <position position="196"/>
    </location>
    <ligand>
        <name>D-ribose 5-phosphate</name>
        <dbReference type="ChEBI" id="CHEBI:78346"/>
    </ligand>
</feature>
<evidence type="ECO:0000256" key="9">
    <source>
        <dbReference type="ARBA" id="ARBA00049535"/>
    </source>
</evidence>
<comment type="function">
    <text evidence="10 12">Involved in the biosynthesis of the central metabolite phospho-alpha-D-ribosyl-1-pyrophosphate (PRPP) via the transfer of pyrophosphoryl group from ATP to 1-hydroxyl of ribose-5-phosphate (Rib-5-P).</text>
</comment>
<dbReference type="FunFam" id="3.40.50.2020:FF:000001">
    <property type="entry name" value="Ribose-phosphate pyrophosphokinase"/>
    <property type="match status" value="1"/>
</dbReference>
<dbReference type="PROSITE" id="PS00114">
    <property type="entry name" value="PRPP_SYNTHASE"/>
    <property type="match status" value="1"/>
</dbReference>
<keyword evidence="8 12" id="KW-0460">Magnesium</keyword>
<dbReference type="STRING" id="398767.Glov_2595"/>
<dbReference type="PANTHER" id="PTHR10210">
    <property type="entry name" value="RIBOSE-PHOSPHATE DIPHOSPHOKINASE FAMILY MEMBER"/>
    <property type="match status" value="1"/>
</dbReference>
<comment type="subcellular location">
    <subcellularLocation>
        <location evidence="12">Cytoplasm</location>
    </subcellularLocation>
</comment>
<feature type="domain" description="Ribose-phosphate pyrophosphokinase N-terminal" evidence="13">
    <location>
        <begin position="5"/>
        <end position="121"/>
    </location>
</feature>
<dbReference type="GO" id="GO:0000287">
    <property type="term" value="F:magnesium ion binding"/>
    <property type="evidence" value="ECO:0007669"/>
    <property type="project" value="UniProtKB-UniRule"/>
</dbReference>
<dbReference type="OrthoDB" id="9777067at2"/>
<dbReference type="CDD" id="cd06223">
    <property type="entry name" value="PRTases_typeI"/>
    <property type="match status" value="1"/>
</dbReference>
<feature type="active site" evidence="12">
    <location>
        <position position="194"/>
    </location>
</feature>
<feature type="binding site" evidence="12">
    <location>
        <begin position="38"/>
        <end position="40"/>
    </location>
    <ligand>
        <name>ATP</name>
        <dbReference type="ChEBI" id="CHEBI:30616"/>
    </ligand>
</feature>
<dbReference type="Proteomes" id="UP000002420">
    <property type="component" value="Chromosome"/>
</dbReference>
<evidence type="ECO:0000256" key="12">
    <source>
        <dbReference type="HAMAP-Rule" id="MF_00583"/>
    </source>
</evidence>
<feature type="binding site" evidence="12">
    <location>
        <position position="131"/>
    </location>
    <ligand>
        <name>Mg(2+)</name>
        <dbReference type="ChEBI" id="CHEBI:18420"/>
    </ligand>
</feature>
<dbReference type="Pfam" id="PF14572">
    <property type="entry name" value="Pribosyl_synth"/>
    <property type="match status" value="1"/>
</dbReference>
<keyword evidence="7 12" id="KW-0067">ATP-binding</keyword>
<dbReference type="HAMAP" id="MF_00583_B">
    <property type="entry name" value="RibP_PPkinase_B"/>
    <property type="match status" value="1"/>
</dbReference>
<feature type="binding site" evidence="12">
    <location>
        <position position="220"/>
    </location>
    <ligand>
        <name>D-ribose 5-phosphate</name>
        <dbReference type="ChEBI" id="CHEBI:78346"/>
    </ligand>
</feature>
<evidence type="ECO:0000256" key="1">
    <source>
        <dbReference type="ARBA" id="ARBA00004996"/>
    </source>
</evidence>
<evidence type="ECO:0000313" key="14">
    <source>
        <dbReference type="EMBL" id="ACD96308.1"/>
    </source>
</evidence>
<dbReference type="KEGG" id="glo:Glov_2595"/>
<dbReference type="HOGENOM" id="CLU_033546_1_0_7"/>
<dbReference type="InterPro" id="IPR037515">
    <property type="entry name" value="Rib-P_diPkinase_bac"/>
</dbReference>
<dbReference type="EC" id="2.7.6.1" evidence="12"/>
<evidence type="ECO:0000256" key="11">
    <source>
        <dbReference type="ARBA" id="ARBA00061444"/>
    </source>
</evidence>
<dbReference type="RefSeq" id="WP_012470640.1">
    <property type="nucleotide sequence ID" value="NC_010814.1"/>
</dbReference>
<evidence type="ECO:0000256" key="8">
    <source>
        <dbReference type="ARBA" id="ARBA00022842"/>
    </source>
</evidence>
<keyword evidence="2 12" id="KW-0808">Transferase</keyword>
<dbReference type="GO" id="GO:0005737">
    <property type="term" value="C:cytoplasm"/>
    <property type="evidence" value="ECO:0007669"/>
    <property type="project" value="UniProtKB-SubCell"/>
</dbReference>
<gene>
    <name evidence="12" type="primary">prs</name>
    <name evidence="14" type="ordered locus">Glov_2595</name>
</gene>
<dbReference type="GO" id="GO:0006164">
    <property type="term" value="P:purine nucleotide biosynthetic process"/>
    <property type="evidence" value="ECO:0007669"/>
    <property type="project" value="TreeGrafter"/>
</dbReference>
<keyword evidence="6 12" id="KW-0418">Kinase</keyword>
<proteinExistence type="inferred from homology"/>
<dbReference type="PANTHER" id="PTHR10210:SF41">
    <property type="entry name" value="RIBOSE-PHOSPHATE PYROPHOSPHOKINASE 1, CHLOROPLASTIC"/>
    <property type="match status" value="1"/>
</dbReference>
<keyword evidence="4 12" id="KW-0545">Nucleotide biosynthesis</keyword>
<dbReference type="Gene3D" id="3.40.50.2020">
    <property type="match status" value="2"/>
</dbReference>
<dbReference type="Pfam" id="PF13793">
    <property type="entry name" value="Pribosyltran_N"/>
    <property type="match status" value="1"/>
</dbReference>
<keyword evidence="12" id="KW-0963">Cytoplasm</keyword>
<organism evidence="14 15">
    <name type="scientific">Trichlorobacter lovleyi (strain ATCC BAA-1151 / DSM 17278 / SZ)</name>
    <name type="common">Geobacter lovleyi</name>
    <dbReference type="NCBI Taxonomy" id="398767"/>
    <lineage>
        <taxon>Bacteria</taxon>
        <taxon>Pseudomonadati</taxon>
        <taxon>Thermodesulfobacteriota</taxon>
        <taxon>Desulfuromonadia</taxon>
        <taxon>Geobacterales</taxon>
        <taxon>Geobacteraceae</taxon>
        <taxon>Trichlorobacter</taxon>
    </lineage>
</organism>
<dbReference type="InterPro" id="IPR005946">
    <property type="entry name" value="Rib-P_diPkinase"/>
</dbReference>
<dbReference type="AlphaFoldDB" id="B3E6G1"/>
<evidence type="ECO:0000313" key="15">
    <source>
        <dbReference type="Proteomes" id="UP000002420"/>
    </source>
</evidence>
<feature type="binding site" evidence="12">
    <location>
        <begin position="97"/>
        <end position="98"/>
    </location>
    <ligand>
        <name>ATP</name>
        <dbReference type="ChEBI" id="CHEBI:30616"/>
    </ligand>
</feature>
<dbReference type="InterPro" id="IPR029057">
    <property type="entry name" value="PRTase-like"/>
</dbReference>